<dbReference type="EMBL" id="CWOW01000036">
    <property type="protein sequence ID" value="CSB17004.1"/>
    <property type="molecule type" value="Genomic_DNA"/>
</dbReference>
<accession>A0A656AW31</accession>
<name>A0A656AW31_VIBCL</name>
<organism evidence="1 2">
    <name type="scientific">Vibrio cholerae</name>
    <dbReference type="NCBI Taxonomy" id="666"/>
    <lineage>
        <taxon>Bacteria</taxon>
        <taxon>Pseudomonadati</taxon>
        <taxon>Pseudomonadota</taxon>
        <taxon>Gammaproteobacteria</taxon>
        <taxon>Vibrionales</taxon>
        <taxon>Vibrionaceae</taxon>
        <taxon>Vibrio</taxon>
    </lineage>
</organism>
<dbReference type="AlphaFoldDB" id="A0A656AW31"/>
<evidence type="ECO:0000313" key="2">
    <source>
        <dbReference type="Proteomes" id="UP000044806"/>
    </source>
</evidence>
<gene>
    <name evidence="1" type="ORF">ERS013165_03664</name>
</gene>
<reference evidence="1 2" key="1">
    <citation type="submission" date="2015-07" db="EMBL/GenBank/DDBJ databases">
        <authorList>
            <consortium name="Pathogen Informatics"/>
        </authorList>
    </citation>
    <scope>NUCLEOTIDE SEQUENCE [LARGE SCALE GENOMIC DNA]</scope>
    <source>
        <strain evidence="1 2">A51</strain>
    </source>
</reference>
<dbReference type="Proteomes" id="UP000044806">
    <property type="component" value="Unassembled WGS sequence"/>
</dbReference>
<protein>
    <submittedName>
        <fullName evidence="1">Uncharacterized protein</fullName>
    </submittedName>
</protein>
<evidence type="ECO:0000313" key="1">
    <source>
        <dbReference type="EMBL" id="CSB17004.1"/>
    </source>
</evidence>
<sequence length="50" mass="5729">MTADSLIKAEVAVTLIARLVRLIRLKREWQWCGECAPLHARKHMPARFAA</sequence>
<proteinExistence type="predicted"/>